<reference evidence="2" key="1">
    <citation type="submission" date="2016-07" db="EMBL/GenBank/DDBJ databases">
        <authorList>
            <consortium name="Pathogen Informatics"/>
        </authorList>
    </citation>
    <scope>NUCLEOTIDE SEQUENCE</scope>
</reference>
<name>A0A565A7D7_PLAVI</name>
<feature type="transmembrane region" description="Helical" evidence="1">
    <location>
        <begin position="273"/>
        <end position="295"/>
    </location>
</feature>
<accession>A0A565A7D7</accession>
<sequence>MSNQILKYAEANINITPEVNKLLDSLPLYDFYKKFDNEFKNSISSHKKCSVCGLSLTMITEESRKLNNLCKKVCYILLNFKDMEKLIQRLTNDKCCAYMSTWLFNHITNIPNFNLKSDDFYSAINIISQNELSKIKNCTLENYKINKSVFNNDQILYEFLEIYKKIEEKLTSTDDSSKNIYCKHIKQIFSHYHRIKNICATDDSCSKYKELLKFKEKFKELNIINLICEKCDFKKSTCKHGSTVEDDVPCLSSQKYGFLFLIFGDDPEHIINVLFNVTIISAPILALFLILFKFTPFGKTLKKLKQEGRKNGRQKKEENIQDYMKNYAAYVDSAMKNRVHLTYHNTNM</sequence>
<keyword evidence="1" id="KW-0812">Transmembrane</keyword>
<evidence type="ECO:0000313" key="2">
    <source>
        <dbReference type="EMBL" id="VUZ99900.1"/>
    </source>
</evidence>
<dbReference type="AlphaFoldDB" id="A0A565A7D7"/>
<evidence type="ECO:0000256" key="1">
    <source>
        <dbReference type="SAM" id="Phobius"/>
    </source>
</evidence>
<dbReference type="EMBL" id="FLZR02000019">
    <property type="protein sequence ID" value="VUZ99900.1"/>
    <property type="molecule type" value="Genomic_DNA"/>
</dbReference>
<proteinExistence type="predicted"/>
<dbReference type="Proteomes" id="UP000220605">
    <property type="component" value="Unassembled WGS sequence"/>
</dbReference>
<dbReference type="VEuPathDB" id="PlasmoDB:PVX_069690"/>
<keyword evidence="1" id="KW-1133">Transmembrane helix</keyword>
<dbReference type="VEuPathDB" id="PlasmoDB:PVPAM_110055800"/>
<protein>
    <submittedName>
        <fullName evidence="2">VIR protein</fullName>
    </submittedName>
</protein>
<dbReference type="Pfam" id="PF05795">
    <property type="entry name" value="Plasmodium_Vir"/>
    <property type="match status" value="1"/>
</dbReference>
<gene>
    <name evidence="2" type="ORF">PVP01_0006130</name>
</gene>
<dbReference type="InterPro" id="IPR008780">
    <property type="entry name" value="Plasmodium_Vir"/>
</dbReference>
<keyword evidence="1" id="KW-0472">Membrane</keyword>
<dbReference type="VEuPathDB" id="PlasmoDB:PVP01_0006130"/>
<organism evidence="2">
    <name type="scientific">Plasmodium vivax</name>
    <name type="common">malaria parasite P. vivax</name>
    <dbReference type="NCBI Taxonomy" id="5855"/>
    <lineage>
        <taxon>Eukaryota</taxon>
        <taxon>Sar</taxon>
        <taxon>Alveolata</taxon>
        <taxon>Apicomplexa</taxon>
        <taxon>Aconoidasida</taxon>
        <taxon>Haemosporida</taxon>
        <taxon>Plasmodiidae</taxon>
        <taxon>Plasmodium</taxon>
        <taxon>Plasmodium (Plasmodium)</taxon>
    </lineage>
</organism>